<keyword evidence="1" id="KW-0328">Glycosyltransferase</keyword>
<dbReference type="SUPFAM" id="SSF53448">
    <property type="entry name" value="Nucleotide-diphospho-sugar transferases"/>
    <property type="match status" value="1"/>
</dbReference>
<comment type="caution">
    <text evidence="4">The sequence shown here is derived from an EMBL/GenBank/DDBJ whole genome shotgun (WGS) entry which is preliminary data.</text>
</comment>
<dbReference type="InterPro" id="IPR029044">
    <property type="entry name" value="Nucleotide-diphossugar_trans"/>
</dbReference>
<dbReference type="PANTHER" id="PTHR22916">
    <property type="entry name" value="GLYCOSYLTRANSFERASE"/>
    <property type="match status" value="1"/>
</dbReference>
<feature type="domain" description="Glycosyltransferase 2-like" evidence="3">
    <location>
        <begin position="6"/>
        <end position="135"/>
    </location>
</feature>
<dbReference type="CDD" id="cd00761">
    <property type="entry name" value="Glyco_tranf_GTA_type"/>
    <property type="match status" value="1"/>
</dbReference>
<dbReference type="PANTHER" id="PTHR22916:SF51">
    <property type="entry name" value="GLYCOSYLTRANSFERASE EPSH-RELATED"/>
    <property type="match status" value="1"/>
</dbReference>
<keyword evidence="5" id="KW-1185">Reference proteome</keyword>
<protein>
    <submittedName>
        <fullName evidence="4">Glycosyltransferase involved in cell wall bisynthesis</fullName>
    </submittedName>
</protein>
<evidence type="ECO:0000259" key="3">
    <source>
        <dbReference type="Pfam" id="PF00535"/>
    </source>
</evidence>
<accession>A0ABY1R3U5</accession>
<evidence type="ECO:0000256" key="1">
    <source>
        <dbReference type="ARBA" id="ARBA00022676"/>
    </source>
</evidence>
<organism evidence="4 5">
    <name type="scientific">Epilithonimonas pallida</name>
    <dbReference type="NCBI Taxonomy" id="373671"/>
    <lineage>
        <taxon>Bacteria</taxon>
        <taxon>Pseudomonadati</taxon>
        <taxon>Bacteroidota</taxon>
        <taxon>Flavobacteriia</taxon>
        <taxon>Flavobacteriales</taxon>
        <taxon>Weeksellaceae</taxon>
        <taxon>Chryseobacterium group</taxon>
        <taxon>Epilithonimonas</taxon>
    </lineage>
</organism>
<dbReference type="RefSeq" id="WP_283415966.1">
    <property type="nucleotide sequence ID" value="NZ_FXUO01000002.1"/>
</dbReference>
<dbReference type="Gene3D" id="3.90.550.10">
    <property type="entry name" value="Spore Coat Polysaccharide Biosynthesis Protein SpsA, Chain A"/>
    <property type="match status" value="1"/>
</dbReference>
<evidence type="ECO:0000313" key="4">
    <source>
        <dbReference type="EMBL" id="SMP90892.1"/>
    </source>
</evidence>
<gene>
    <name evidence="4" type="ORF">SAMN05421679_102483</name>
</gene>
<dbReference type="EMBL" id="FXUO01000002">
    <property type="protein sequence ID" value="SMP90892.1"/>
    <property type="molecule type" value="Genomic_DNA"/>
</dbReference>
<dbReference type="Pfam" id="PF00535">
    <property type="entry name" value="Glycos_transf_2"/>
    <property type="match status" value="1"/>
</dbReference>
<evidence type="ECO:0000256" key="2">
    <source>
        <dbReference type="ARBA" id="ARBA00022679"/>
    </source>
</evidence>
<keyword evidence="2" id="KW-0808">Transferase</keyword>
<reference evidence="4 5" key="1">
    <citation type="submission" date="2017-05" db="EMBL/GenBank/DDBJ databases">
        <authorList>
            <person name="Varghese N."/>
            <person name="Submissions S."/>
        </authorList>
    </citation>
    <scope>NUCLEOTIDE SEQUENCE [LARGE SCALE GENOMIC DNA]</scope>
    <source>
        <strain evidence="4 5">DSM 18015</strain>
    </source>
</reference>
<name>A0ABY1R3U5_9FLAO</name>
<dbReference type="Proteomes" id="UP001158050">
    <property type="component" value="Unassembled WGS sequence"/>
</dbReference>
<proteinExistence type="predicted"/>
<dbReference type="InterPro" id="IPR001173">
    <property type="entry name" value="Glyco_trans_2-like"/>
</dbReference>
<evidence type="ECO:0000313" key="5">
    <source>
        <dbReference type="Proteomes" id="UP001158050"/>
    </source>
</evidence>
<sequence>MSPLVTIVIPVYKVEQFIERCLQSVANQTYKNIECILVNDVTPDSSMEIAEKFIRRNPEFNFIVFNQPTNQGLSMARNAGMDLAKGKYIYFLDSDDEITDYAIEHLVKLAEETNAEMVLGQSVCINEEENWRRNYFPVNSPKDSLEGNKDIVWNFVKGQYPVMACDKLVRMDFLMKHQLYFVKDLFSQDVLWSFQSMLKFEKIAFLREDTYLYYFHGASIIHNRGEKHFGNWITIASYMDKAYREEKDAYKKKLILEYLVDFKGMTLEMNWKAQKNEQLWKRSYKAYNQMKSLSLTDYFSSDYSKKLKKQDLFYRLPLFIGYRFFRWRFDR</sequence>